<keyword evidence="3 13" id="KW-0808">Transferase</keyword>
<dbReference type="Gene3D" id="3.30.70.270">
    <property type="match status" value="1"/>
</dbReference>
<dbReference type="GO" id="GO:0000287">
    <property type="term" value="F:magnesium ion binding"/>
    <property type="evidence" value="ECO:0007669"/>
    <property type="project" value="UniProtKB-UniRule"/>
</dbReference>
<dbReference type="InterPro" id="IPR001126">
    <property type="entry name" value="UmuC"/>
</dbReference>
<dbReference type="CDD" id="cd03586">
    <property type="entry name" value="PolY_Pol_IV_kappa"/>
    <property type="match status" value="1"/>
</dbReference>
<feature type="site" description="Substrate discrimination" evidence="13">
    <location>
        <position position="32"/>
    </location>
</feature>
<dbReference type="GO" id="GO:0006281">
    <property type="term" value="P:DNA repair"/>
    <property type="evidence" value="ECO:0007669"/>
    <property type="project" value="UniProtKB-UniRule"/>
</dbReference>
<dbReference type="InterPro" id="IPR050116">
    <property type="entry name" value="DNA_polymerase-Y"/>
</dbReference>
<name>A0A916YCZ7_9MICO</name>
<evidence type="ECO:0000256" key="10">
    <source>
        <dbReference type="ARBA" id="ARBA00023204"/>
    </source>
</evidence>
<proteinExistence type="inferred from homology"/>
<dbReference type="FunFam" id="3.30.1490.100:FF:000004">
    <property type="entry name" value="DNA polymerase IV"/>
    <property type="match status" value="1"/>
</dbReference>
<dbReference type="AlphaFoldDB" id="A0A916YCZ7"/>
<evidence type="ECO:0000256" key="12">
    <source>
        <dbReference type="ARBA" id="ARBA00049244"/>
    </source>
</evidence>
<evidence type="ECO:0000256" key="5">
    <source>
        <dbReference type="ARBA" id="ARBA00022705"/>
    </source>
</evidence>
<feature type="active site" evidence="13">
    <location>
        <position position="122"/>
    </location>
</feature>
<comment type="cofactor">
    <cofactor evidence="13">
        <name>Mg(2+)</name>
        <dbReference type="ChEBI" id="CHEBI:18420"/>
    </cofactor>
    <text evidence="13">Binds 2 magnesium ions per subunit.</text>
</comment>
<evidence type="ECO:0000256" key="8">
    <source>
        <dbReference type="ARBA" id="ARBA00022842"/>
    </source>
</evidence>
<dbReference type="PROSITE" id="PS50173">
    <property type="entry name" value="UMUC"/>
    <property type="match status" value="1"/>
</dbReference>
<dbReference type="NCBIfam" id="NF002677">
    <property type="entry name" value="PRK02406.1"/>
    <property type="match status" value="1"/>
</dbReference>
<dbReference type="HAMAP" id="MF_01113">
    <property type="entry name" value="DNApol_IV"/>
    <property type="match status" value="1"/>
</dbReference>
<evidence type="ECO:0000259" key="14">
    <source>
        <dbReference type="PROSITE" id="PS50173"/>
    </source>
</evidence>
<dbReference type="Pfam" id="PF11799">
    <property type="entry name" value="IMS_C"/>
    <property type="match status" value="1"/>
</dbReference>
<reference evidence="15" key="2">
    <citation type="submission" date="2020-09" db="EMBL/GenBank/DDBJ databases">
        <authorList>
            <person name="Sun Q."/>
            <person name="Zhou Y."/>
        </authorList>
    </citation>
    <scope>NUCLEOTIDE SEQUENCE</scope>
    <source>
        <strain evidence="15">CGMCC 1.15152</strain>
    </source>
</reference>
<keyword evidence="13" id="KW-0238">DNA-binding</keyword>
<dbReference type="Pfam" id="PF14520">
    <property type="entry name" value="HHH_5"/>
    <property type="match status" value="1"/>
</dbReference>
<keyword evidence="13" id="KW-0963">Cytoplasm</keyword>
<keyword evidence="9 13" id="KW-0239">DNA-directed DNA polymerase</keyword>
<comment type="subunit">
    <text evidence="13">Monomer.</text>
</comment>
<evidence type="ECO:0000256" key="3">
    <source>
        <dbReference type="ARBA" id="ARBA00022679"/>
    </source>
</evidence>
<comment type="caution">
    <text evidence="15">The sequence shown here is derived from an EMBL/GenBank/DDBJ whole genome shotgun (WGS) entry which is preliminary data.</text>
</comment>
<dbReference type="Gene3D" id="1.10.150.20">
    <property type="entry name" value="5' to 3' exonuclease, C-terminal subdomain"/>
    <property type="match status" value="1"/>
</dbReference>
<keyword evidence="6 13" id="KW-0479">Metal-binding</keyword>
<comment type="similarity">
    <text evidence="1 13">Belongs to the DNA polymerase type-Y family.</text>
</comment>
<evidence type="ECO:0000256" key="1">
    <source>
        <dbReference type="ARBA" id="ARBA00010945"/>
    </source>
</evidence>
<evidence type="ECO:0000256" key="4">
    <source>
        <dbReference type="ARBA" id="ARBA00022695"/>
    </source>
</evidence>
<dbReference type="EMBL" id="BMHO01000001">
    <property type="protein sequence ID" value="GGD40331.1"/>
    <property type="molecule type" value="Genomic_DNA"/>
</dbReference>
<evidence type="ECO:0000256" key="7">
    <source>
        <dbReference type="ARBA" id="ARBA00022763"/>
    </source>
</evidence>
<dbReference type="EC" id="2.7.7.7" evidence="13"/>
<keyword evidence="16" id="KW-1185">Reference proteome</keyword>
<dbReference type="GO" id="GO:0006261">
    <property type="term" value="P:DNA-templated DNA replication"/>
    <property type="evidence" value="ECO:0007669"/>
    <property type="project" value="UniProtKB-UniRule"/>
</dbReference>
<dbReference type="Pfam" id="PF00817">
    <property type="entry name" value="IMS"/>
    <property type="match status" value="1"/>
</dbReference>
<dbReference type="InterPro" id="IPR036775">
    <property type="entry name" value="DNA_pol_Y-fam_lit_finger_sf"/>
</dbReference>
<reference evidence="15" key="1">
    <citation type="journal article" date="2014" name="Int. J. Syst. Evol. Microbiol.">
        <title>Complete genome sequence of Corynebacterium casei LMG S-19264T (=DSM 44701T), isolated from a smear-ripened cheese.</title>
        <authorList>
            <consortium name="US DOE Joint Genome Institute (JGI-PGF)"/>
            <person name="Walter F."/>
            <person name="Albersmeier A."/>
            <person name="Kalinowski J."/>
            <person name="Ruckert C."/>
        </authorList>
    </citation>
    <scope>NUCLEOTIDE SEQUENCE</scope>
    <source>
        <strain evidence="15">CGMCC 1.15152</strain>
    </source>
</reference>
<comment type="subcellular location">
    <subcellularLocation>
        <location evidence="13">Cytoplasm</location>
    </subcellularLocation>
</comment>
<keyword evidence="10 13" id="KW-0234">DNA repair</keyword>
<comment type="catalytic activity">
    <reaction evidence="12 13">
        <text>DNA(n) + a 2'-deoxyribonucleoside 5'-triphosphate = DNA(n+1) + diphosphate</text>
        <dbReference type="Rhea" id="RHEA:22508"/>
        <dbReference type="Rhea" id="RHEA-COMP:17339"/>
        <dbReference type="Rhea" id="RHEA-COMP:17340"/>
        <dbReference type="ChEBI" id="CHEBI:33019"/>
        <dbReference type="ChEBI" id="CHEBI:61560"/>
        <dbReference type="ChEBI" id="CHEBI:173112"/>
        <dbReference type="EC" id="2.7.7.7"/>
    </reaction>
</comment>
<keyword evidence="5 13" id="KW-0235">DNA replication</keyword>
<dbReference type="Gene3D" id="3.40.1170.60">
    <property type="match status" value="1"/>
</dbReference>
<evidence type="ECO:0000256" key="13">
    <source>
        <dbReference type="HAMAP-Rule" id="MF_01113"/>
    </source>
</evidence>
<dbReference type="InterPro" id="IPR043128">
    <property type="entry name" value="Rev_trsase/Diguanyl_cyclase"/>
</dbReference>
<keyword evidence="7 13" id="KW-0227">DNA damage</keyword>
<feature type="domain" description="UmuC" evidence="14">
    <location>
        <begin position="23"/>
        <end position="203"/>
    </location>
</feature>
<feature type="binding site" evidence="13">
    <location>
        <position position="27"/>
    </location>
    <ligand>
        <name>Mg(2+)</name>
        <dbReference type="ChEBI" id="CHEBI:18420"/>
    </ligand>
</feature>
<evidence type="ECO:0000313" key="15">
    <source>
        <dbReference type="EMBL" id="GGD40331.1"/>
    </source>
</evidence>
<evidence type="ECO:0000256" key="2">
    <source>
        <dbReference type="ARBA" id="ARBA00022457"/>
    </source>
</evidence>
<dbReference type="NCBIfam" id="NF003015">
    <property type="entry name" value="PRK03858.1"/>
    <property type="match status" value="1"/>
</dbReference>
<dbReference type="SUPFAM" id="SSF100879">
    <property type="entry name" value="Lesion bypass DNA polymerase (Y-family), little finger domain"/>
    <property type="match status" value="1"/>
</dbReference>
<dbReference type="InterPro" id="IPR022880">
    <property type="entry name" value="DNApol_IV"/>
</dbReference>
<evidence type="ECO:0000256" key="9">
    <source>
        <dbReference type="ARBA" id="ARBA00022932"/>
    </source>
</evidence>
<dbReference type="Gene3D" id="3.30.1490.100">
    <property type="entry name" value="DNA polymerase, Y-family, little finger domain"/>
    <property type="match status" value="1"/>
</dbReference>
<feature type="binding site" evidence="13">
    <location>
        <position position="121"/>
    </location>
    <ligand>
        <name>Mg(2+)</name>
        <dbReference type="ChEBI" id="CHEBI:18420"/>
    </ligand>
</feature>
<dbReference type="InterPro" id="IPR043502">
    <property type="entry name" value="DNA/RNA_pol_sf"/>
</dbReference>
<dbReference type="GO" id="GO:0042276">
    <property type="term" value="P:error-prone translesion synthesis"/>
    <property type="evidence" value="ECO:0007669"/>
    <property type="project" value="TreeGrafter"/>
</dbReference>
<gene>
    <name evidence="13 15" type="primary">dinB</name>
    <name evidence="15" type="ORF">GCM10010915_21430</name>
</gene>
<dbReference type="PANTHER" id="PTHR11076">
    <property type="entry name" value="DNA REPAIR POLYMERASE UMUC / TRANSFERASE FAMILY MEMBER"/>
    <property type="match status" value="1"/>
</dbReference>
<protein>
    <recommendedName>
        <fullName evidence="13">DNA polymerase IV</fullName>
        <shortName evidence="13">Pol IV</shortName>
        <ecNumber evidence="13">2.7.7.7</ecNumber>
    </recommendedName>
</protein>
<evidence type="ECO:0000256" key="11">
    <source>
        <dbReference type="ARBA" id="ARBA00025589"/>
    </source>
</evidence>
<sequence>MSRQDGSGRLFSPPGADDAGAHILHVDMDAFFVAVATLDDPSLAGRPVVIAHNDQRSVVSSASYEARRYGVRSAMPLGMALGRCPRAIVVPPVFERYREESARMMEVFRSITPLVEPLSIDEAFLDVKGVERLWGTPGEVAALIRRNVRDEVGIPCSVGGAATKHVAKMASTATKPDGLLMIPATRTQEFLDPRPAGSMWGVGPKAAEALANRAIRTIRDVRETPVASLAAVIGVAQAQRIHDLAHGRDPRAVQTERVEKSISHEETFRYDVTDPALLRAELLRLADRVAVRLRRAGAEAAGVAIKLRFDDFQTLTRSQALSEPTAVGNRIGSVARELFGAIDLRAPVRLIGVRAERLVPAGSAALALWDDDTEWKQVEGALDRLSERFGTGSITRAAFLSRAPERPTADRPPENG</sequence>
<keyword evidence="2 13" id="KW-0515">Mutator protein</keyword>
<dbReference type="GO" id="GO:0003684">
    <property type="term" value="F:damaged DNA binding"/>
    <property type="evidence" value="ECO:0007669"/>
    <property type="project" value="InterPro"/>
</dbReference>
<dbReference type="InterPro" id="IPR017961">
    <property type="entry name" value="DNA_pol_Y-fam_little_finger"/>
</dbReference>
<accession>A0A916YCZ7</accession>
<evidence type="ECO:0000256" key="6">
    <source>
        <dbReference type="ARBA" id="ARBA00022723"/>
    </source>
</evidence>
<dbReference type="GO" id="GO:0003887">
    <property type="term" value="F:DNA-directed DNA polymerase activity"/>
    <property type="evidence" value="ECO:0007669"/>
    <property type="project" value="UniProtKB-UniRule"/>
</dbReference>
<dbReference type="Proteomes" id="UP000633205">
    <property type="component" value="Unassembled WGS sequence"/>
</dbReference>
<keyword evidence="8 13" id="KW-0460">Magnesium</keyword>
<dbReference type="PANTHER" id="PTHR11076:SF33">
    <property type="entry name" value="DNA POLYMERASE KAPPA"/>
    <property type="match status" value="1"/>
</dbReference>
<dbReference type="RefSeq" id="WP_188712220.1">
    <property type="nucleotide sequence ID" value="NZ_BMHO01000001.1"/>
</dbReference>
<evidence type="ECO:0000313" key="16">
    <source>
        <dbReference type="Proteomes" id="UP000633205"/>
    </source>
</evidence>
<keyword evidence="4 13" id="KW-0548">Nucleotidyltransferase</keyword>
<dbReference type="SUPFAM" id="SSF56672">
    <property type="entry name" value="DNA/RNA polymerases"/>
    <property type="match status" value="1"/>
</dbReference>
<organism evidence="15 16">
    <name type="scientific">Microbacterium faecale</name>
    <dbReference type="NCBI Taxonomy" id="1804630"/>
    <lineage>
        <taxon>Bacteria</taxon>
        <taxon>Bacillati</taxon>
        <taxon>Actinomycetota</taxon>
        <taxon>Actinomycetes</taxon>
        <taxon>Micrococcales</taxon>
        <taxon>Microbacteriaceae</taxon>
        <taxon>Microbacterium</taxon>
    </lineage>
</organism>
<comment type="function">
    <text evidence="11 13">Poorly processive, error-prone DNA polymerase involved in untargeted mutagenesis. Copies undamaged DNA at stalled replication forks, which arise in vivo from mismatched or misaligned primer ends. These misaligned primers can be extended by PolIV. Exhibits no 3'-5' exonuclease (proofreading) activity. May be involved in translesional synthesis, in conjunction with the beta clamp from PolIII.</text>
</comment>
<dbReference type="GO" id="GO:0005829">
    <property type="term" value="C:cytosol"/>
    <property type="evidence" value="ECO:0007669"/>
    <property type="project" value="TreeGrafter"/>
</dbReference>
<dbReference type="GO" id="GO:0009432">
    <property type="term" value="P:SOS response"/>
    <property type="evidence" value="ECO:0007669"/>
    <property type="project" value="TreeGrafter"/>
</dbReference>